<feature type="region of interest" description="Disordered" evidence="1">
    <location>
        <begin position="673"/>
        <end position="724"/>
    </location>
</feature>
<protein>
    <recommendedName>
        <fullName evidence="3">DUF4758 domain-containing protein</fullName>
    </recommendedName>
</protein>
<name>A0A2J7Q688_9NEOP</name>
<feature type="compositionally biased region" description="Low complexity" evidence="1">
    <location>
        <begin position="621"/>
        <end position="632"/>
    </location>
</feature>
<dbReference type="Proteomes" id="UP000235965">
    <property type="component" value="Unassembled WGS sequence"/>
</dbReference>
<evidence type="ECO:0000259" key="3">
    <source>
        <dbReference type="Pfam" id="PF15950"/>
    </source>
</evidence>
<dbReference type="PANTHER" id="PTHR39072">
    <property type="entry name" value="RE48511P"/>
    <property type="match status" value="1"/>
</dbReference>
<accession>A0A2J7Q688</accession>
<dbReference type="InParanoid" id="A0A2J7Q688"/>
<feature type="region of interest" description="Disordered" evidence="1">
    <location>
        <begin position="575"/>
        <end position="635"/>
    </location>
</feature>
<evidence type="ECO:0000256" key="2">
    <source>
        <dbReference type="SAM" id="SignalP"/>
    </source>
</evidence>
<feature type="compositionally biased region" description="Low complexity" evidence="1">
    <location>
        <begin position="674"/>
        <end position="687"/>
    </location>
</feature>
<evidence type="ECO:0000313" key="4">
    <source>
        <dbReference type="EMBL" id="PNF24100.1"/>
    </source>
</evidence>
<comment type="caution">
    <text evidence="4">The sequence shown here is derived from an EMBL/GenBank/DDBJ whole genome shotgun (WGS) entry which is preliminary data.</text>
</comment>
<feature type="compositionally biased region" description="Low complexity" evidence="1">
    <location>
        <begin position="524"/>
        <end position="533"/>
    </location>
</feature>
<feature type="region of interest" description="Disordered" evidence="1">
    <location>
        <begin position="958"/>
        <end position="986"/>
    </location>
</feature>
<gene>
    <name evidence="4" type="ORF">B7P43_G04297</name>
</gene>
<feature type="signal peptide" evidence="2">
    <location>
        <begin position="1"/>
        <end position="20"/>
    </location>
</feature>
<organism evidence="4 5">
    <name type="scientific">Cryptotermes secundus</name>
    <dbReference type="NCBI Taxonomy" id="105785"/>
    <lineage>
        <taxon>Eukaryota</taxon>
        <taxon>Metazoa</taxon>
        <taxon>Ecdysozoa</taxon>
        <taxon>Arthropoda</taxon>
        <taxon>Hexapoda</taxon>
        <taxon>Insecta</taxon>
        <taxon>Pterygota</taxon>
        <taxon>Neoptera</taxon>
        <taxon>Polyneoptera</taxon>
        <taxon>Dictyoptera</taxon>
        <taxon>Blattodea</taxon>
        <taxon>Blattoidea</taxon>
        <taxon>Termitoidae</taxon>
        <taxon>Kalotermitidae</taxon>
        <taxon>Cryptotermitinae</taxon>
        <taxon>Cryptotermes</taxon>
    </lineage>
</organism>
<keyword evidence="2" id="KW-0732">Signal</keyword>
<feature type="compositionally biased region" description="Low complexity" evidence="1">
    <location>
        <begin position="541"/>
        <end position="557"/>
    </location>
</feature>
<feature type="compositionally biased region" description="Polar residues" evidence="1">
    <location>
        <begin position="588"/>
        <end position="611"/>
    </location>
</feature>
<feature type="compositionally biased region" description="Polar residues" evidence="1">
    <location>
        <begin position="118"/>
        <end position="142"/>
    </location>
</feature>
<dbReference type="Pfam" id="PF15950">
    <property type="entry name" value="DUF4758"/>
    <property type="match status" value="1"/>
</dbReference>
<dbReference type="InterPro" id="IPR031866">
    <property type="entry name" value="DUF4758"/>
</dbReference>
<dbReference type="EMBL" id="NEVH01017535">
    <property type="protein sequence ID" value="PNF24100.1"/>
    <property type="molecule type" value="Genomic_DNA"/>
</dbReference>
<dbReference type="PANTHER" id="PTHR39072:SF3">
    <property type="entry name" value="RE48511P"/>
    <property type="match status" value="1"/>
</dbReference>
<dbReference type="OrthoDB" id="6430068at2759"/>
<keyword evidence="5" id="KW-1185">Reference proteome</keyword>
<reference evidence="4 5" key="1">
    <citation type="submission" date="2017-12" db="EMBL/GenBank/DDBJ databases">
        <title>Hemimetabolous genomes reveal molecular basis of termite eusociality.</title>
        <authorList>
            <person name="Harrison M.C."/>
            <person name="Jongepier E."/>
            <person name="Robertson H.M."/>
            <person name="Arning N."/>
            <person name="Bitard-Feildel T."/>
            <person name="Chao H."/>
            <person name="Childers C.P."/>
            <person name="Dinh H."/>
            <person name="Doddapaneni H."/>
            <person name="Dugan S."/>
            <person name="Gowin J."/>
            <person name="Greiner C."/>
            <person name="Han Y."/>
            <person name="Hu H."/>
            <person name="Hughes D.S.T."/>
            <person name="Huylmans A.-K."/>
            <person name="Kemena C."/>
            <person name="Kremer L.P.M."/>
            <person name="Lee S.L."/>
            <person name="Lopez-Ezquerra A."/>
            <person name="Mallet L."/>
            <person name="Monroy-Kuhn J.M."/>
            <person name="Moser A."/>
            <person name="Murali S.C."/>
            <person name="Muzny D.M."/>
            <person name="Otani S."/>
            <person name="Piulachs M.-D."/>
            <person name="Poelchau M."/>
            <person name="Qu J."/>
            <person name="Schaub F."/>
            <person name="Wada-Katsumata A."/>
            <person name="Worley K.C."/>
            <person name="Xie Q."/>
            <person name="Ylla G."/>
            <person name="Poulsen M."/>
            <person name="Gibbs R.A."/>
            <person name="Schal C."/>
            <person name="Richards S."/>
            <person name="Belles X."/>
            <person name="Korb J."/>
            <person name="Bornberg-Bauer E."/>
        </authorList>
    </citation>
    <scope>NUCLEOTIDE SEQUENCE [LARGE SCALE GENOMIC DNA]</scope>
    <source>
        <tissue evidence="4">Whole body</tissue>
    </source>
</reference>
<dbReference type="STRING" id="105785.A0A2J7Q688"/>
<feature type="domain" description="DUF4758" evidence="3">
    <location>
        <begin position="350"/>
        <end position="405"/>
    </location>
</feature>
<feature type="compositionally biased region" description="Polar residues" evidence="1">
    <location>
        <begin position="966"/>
        <end position="979"/>
    </location>
</feature>
<dbReference type="FunCoup" id="A0A2J7Q688">
    <property type="interactions" value="16"/>
</dbReference>
<evidence type="ECO:0000256" key="1">
    <source>
        <dbReference type="SAM" id="MobiDB-lite"/>
    </source>
</evidence>
<feature type="region of interest" description="Disordered" evidence="1">
    <location>
        <begin position="108"/>
        <end position="142"/>
    </location>
</feature>
<sequence length="1158" mass="124461">MNKGLVFLCYFLYVWCRCNGAVYTPSGGPVYVNPEVAAAQSVTIQQQQNEAVELLTQTVYGFLDFTTTIGNTVMVFSPQSALADGGKKTAAATSSAIETKPIKLTSTSAPPVLEIKPSKTTGKFSENKGSTSQSGNAPSNKRLTSNVEVKAGTPATIFSSVVEVRGGGSPSSVVNVNQGPSSIVEMKGGSSSAVQIRGGTSSVLSSKVEVRGGTSAVSNAKEPSAKVEVHKGPSSVVEVKASPSKILFSHVEVVGGDIPPSVTAVENHQDHHNEVPTIFSSVVEVRSSSEEPALSGNNIVEPEYDFLSRQPSEVVDETYKVINLRPSSKFHLKPRQSDIRSKVNVITSHHGNKATRGGGEQSQPTGLVTTLGGTVVKEGVTTVHETSVIGTYISGKYAQVLQSTSRIFQAHHGKPKPTPSSSLRILKTAAPVLGKSRGSAHLEPTPAGSLYEETVALPLEALFSSAPSSNFIKSSRRPGGLTPPKNSLHSRFHRGRGREPQDNREQELGEEYEEEEEDFITTPSSSRKASSRAGAVKPTQSIRSSFKSSSKNANNRFGRVSSTPELATVSVFSDSLSATPSGGRRFLPQSSQRKSGFRPSSNTANNDNSYTRRGYKPRVQSSSVDPTSTSTSLYKFKLARPPGRWQYKTTPKPRVNIRKQNEDEAVLYDNVTLTTTQQPQPQFNPTPSELRARSDDPDQEPTGSDVGVTSVKNDDSEQPPPVAETIKVEISTPADFRDTYYEIATIKSPYTFQVGTVKNTRFITVTSTIEKSLENTESPSVISPSATEPLTENILASTIAPGYEKDNNLPLDSSIATLPPIGLAGDAETPPLETLTETFSTTQLLLKTHILPVIRGGNDTIKYTLVQSYHVTRLVTATKTLPPMEVYHFVPSKTLNEFNTHLEEAGSELHLELEFGDNDNQDDDEKPAALRALQPDIDLANIGSDFDLSDVDKTHIPEGHIRLKKAQSTASKPSTSTESPPNPALSPEQLQQLALLRLLNPAAAAAIPQVITTSRPVLKLETVYESHVLPVINGASTSYSTISRPVATVSKTEYEYGTSTLPAIPVPPVNQLNPLFPPQHQFALTSTPVVTQTLVTETNSKVLKLTFGAKTAYTTLLSTKVVPTVLTTYVTASVPVQPSAPAFPGYFPAPYPQFPFVG</sequence>
<feature type="chain" id="PRO_5014440905" description="DUF4758 domain-containing protein" evidence="2">
    <location>
        <begin position="21"/>
        <end position="1158"/>
    </location>
</feature>
<evidence type="ECO:0000313" key="5">
    <source>
        <dbReference type="Proteomes" id="UP000235965"/>
    </source>
</evidence>
<dbReference type="AlphaFoldDB" id="A0A2J7Q688"/>
<proteinExistence type="predicted"/>
<feature type="region of interest" description="Disordered" evidence="1">
    <location>
        <begin position="469"/>
        <end position="559"/>
    </location>
</feature>
<feature type="compositionally biased region" description="Acidic residues" evidence="1">
    <location>
        <begin position="508"/>
        <end position="519"/>
    </location>
</feature>
<feature type="compositionally biased region" description="Basic and acidic residues" evidence="1">
    <location>
        <begin position="497"/>
        <end position="507"/>
    </location>
</feature>